<dbReference type="Gene3D" id="2.40.50.100">
    <property type="match status" value="1"/>
</dbReference>
<dbReference type="AlphaFoldDB" id="H6NI09"/>
<evidence type="ECO:0000313" key="6">
    <source>
        <dbReference type="EMBL" id="AFC30780.1"/>
    </source>
</evidence>
<feature type="signal peptide" evidence="3">
    <location>
        <begin position="1"/>
        <end position="21"/>
    </location>
</feature>
<gene>
    <name evidence="6" type="ORF">PM3016_3994</name>
</gene>
<dbReference type="KEGG" id="pmq:PM3016_3994"/>
<evidence type="ECO:0000313" key="7">
    <source>
        <dbReference type="Proteomes" id="UP000007523"/>
    </source>
</evidence>
<dbReference type="HOGENOM" id="CLU_018816_14_4_9"/>
<reference evidence="6 7" key="1">
    <citation type="journal article" date="2012" name="J. Bacteriol.">
        <title>Complete Genome Sequence of Paenibacillus mucilaginosus 3016, a Bacterium Functional as Microbial Fertilizer.</title>
        <authorList>
            <person name="Ma M."/>
            <person name="Wang Z."/>
            <person name="Li L."/>
            <person name="Jiang X."/>
            <person name="Guan D."/>
            <person name="Cao F."/>
            <person name="Chen H."/>
            <person name="Wang X."/>
            <person name="Shen D."/>
            <person name="Du B."/>
            <person name="Li J."/>
        </authorList>
    </citation>
    <scope>NUCLEOTIDE SEQUENCE [LARGE SCALE GENOMIC DNA]</scope>
    <source>
        <strain evidence="6 7">3016</strain>
    </source>
</reference>
<organism evidence="6 7">
    <name type="scientific">Paenibacillus mucilaginosus 3016</name>
    <dbReference type="NCBI Taxonomy" id="1116391"/>
    <lineage>
        <taxon>Bacteria</taxon>
        <taxon>Bacillati</taxon>
        <taxon>Bacillota</taxon>
        <taxon>Bacilli</taxon>
        <taxon>Bacillales</taxon>
        <taxon>Paenibacillaceae</taxon>
        <taxon>Paenibacillus</taxon>
    </lineage>
</organism>
<dbReference type="PANTHER" id="PTHR30469:SF15">
    <property type="entry name" value="HLYD FAMILY OF SECRETION PROTEINS"/>
    <property type="match status" value="1"/>
</dbReference>
<dbReference type="Gene3D" id="2.40.420.20">
    <property type="match status" value="1"/>
</dbReference>
<accession>H6NI09</accession>
<proteinExistence type="inferred from homology"/>
<feature type="domain" description="YknX-like C-terminal permuted SH3-like" evidence="5">
    <location>
        <begin position="343"/>
        <end position="410"/>
    </location>
</feature>
<dbReference type="STRING" id="1116391.PM3016_3994"/>
<evidence type="ECO:0000259" key="4">
    <source>
        <dbReference type="Pfam" id="PF25954"/>
    </source>
</evidence>
<keyword evidence="3" id="KW-0732">Signal</keyword>
<keyword evidence="7" id="KW-1185">Reference proteome</keyword>
<evidence type="ECO:0000256" key="3">
    <source>
        <dbReference type="SAM" id="SignalP"/>
    </source>
</evidence>
<evidence type="ECO:0000259" key="5">
    <source>
        <dbReference type="Pfam" id="PF25989"/>
    </source>
</evidence>
<comment type="similarity">
    <text evidence="1">Belongs to the membrane fusion protein (MFP) (TC 8.A.1) family.</text>
</comment>
<evidence type="ECO:0000256" key="2">
    <source>
        <dbReference type="SAM" id="Coils"/>
    </source>
</evidence>
<dbReference type="Pfam" id="PF25989">
    <property type="entry name" value="YknX_C"/>
    <property type="match status" value="1"/>
</dbReference>
<keyword evidence="2" id="KW-0175">Coiled coil</keyword>
<dbReference type="SUPFAM" id="SSF111369">
    <property type="entry name" value="HlyD-like secretion proteins"/>
    <property type="match status" value="2"/>
</dbReference>
<dbReference type="NCBIfam" id="TIGR01730">
    <property type="entry name" value="RND_mfp"/>
    <property type="match status" value="1"/>
</dbReference>
<dbReference type="GO" id="GO:0015562">
    <property type="term" value="F:efflux transmembrane transporter activity"/>
    <property type="evidence" value="ECO:0007669"/>
    <property type="project" value="TreeGrafter"/>
</dbReference>
<feature type="domain" description="CusB-like beta-barrel" evidence="4">
    <location>
        <begin position="264"/>
        <end position="337"/>
    </location>
</feature>
<feature type="coiled-coil region" evidence="2">
    <location>
        <begin position="109"/>
        <end position="199"/>
    </location>
</feature>
<protein>
    <submittedName>
        <fullName evidence="6">RND family efflux transporter MFP subunit</fullName>
    </submittedName>
</protein>
<dbReference type="InterPro" id="IPR006143">
    <property type="entry name" value="RND_pump_MFP"/>
</dbReference>
<sequence>MSVSTHHMKLMTVILSSALLAAGCGGPKTGQPANASVDAASKVVRAANVQKITWEEQAALAGEVTPFLELDVTSKVGGDVTRVLKKRGDLVTKDETILEIEKIDMNREKEKVHAALVSATEQLDKARKDLADSKKEIDLSIAKADLSLAELERDYAKLRNQYDEGLIEKNQLRSMETRLEQARLDLELLHDKKRTLETSNPLSQGEYQLRTAQLSLEEWQRSMTYYDIKSPISGVLTYMPMEEGMTLQPGLQVGKVQQQDKVKIKAQLTEAYWQAAQGQEKMSFVQPGTGEAFEGKVIYLSSTADPQTKTFELQLGAENPEGRLKPGTRVQLNLTQSAAAPSMAVPIETVVEENGGSFVYIVKEEHVEKRQVVTGRVKNKLQEIVSGLDGSERIVTQGQMRLKDGERVTVAEQ</sequence>
<dbReference type="EMBL" id="CP003235">
    <property type="protein sequence ID" value="AFC30780.1"/>
    <property type="molecule type" value="Genomic_DNA"/>
</dbReference>
<evidence type="ECO:0000256" key="1">
    <source>
        <dbReference type="ARBA" id="ARBA00009477"/>
    </source>
</evidence>
<dbReference type="PANTHER" id="PTHR30469">
    <property type="entry name" value="MULTIDRUG RESISTANCE PROTEIN MDTA"/>
    <property type="match status" value="1"/>
</dbReference>
<dbReference type="Gene3D" id="1.10.287.470">
    <property type="entry name" value="Helix hairpin bin"/>
    <property type="match status" value="1"/>
</dbReference>
<dbReference type="Proteomes" id="UP000007523">
    <property type="component" value="Chromosome"/>
</dbReference>
<feature type="chain" id="PRO_5039308922" evidence="3">
    <location>
        <begin position="22"/>
        <end position="413"/>
    </location>
</feature>
<dbReference type="Pfam" id="PF25954">
    <property type="entry name" value="Beta-barrel_RND_2"/>
    <property type="match status" value="1"/>
</dbReference>
<name>H6NI09_9BACL</name>
<dbReference type="InterPro" id="IPR058792">
    <property type="entry name" value="Beta-barrel_RND_2"/>
</dbReference>
<dbReference type="RefSeq" id="WP_014370653.1">
    <property type="nucleotide sequence ID" value="NC_016935.1"/>
</dbReference>
<dbReference type="InterPro" id="IPR058637">
    <property type="entry name" value="YknX-like_C"/>
</dbReference>
<dbReference type="Gene3D" id="2.40.30.170">
    <property type="match status" value="1"/>
</dbReference>
<dbReference type="GO" id="GO:1990281">
    <property type="term" value="C:efflux pump complex"/>
    <property type="evidence" value="ECO:0007669"/>
    <property type="project" value="TreeGrafter"/>
</dbReference>